<dbReference type="InterPro" id="IPR012340">
    <property type="entry name" value="NA-bd_OB-fold"/>
</dbReference>
<evidence type="ECO:0000313" key="7">
    <source>
        <dbReference type="EMBL" id="GAA1239135.1"/>
    </source>
</evidence>
<sequence>MDSWLWWLLVAVALGVPLVITALPEFGLFAAGAGAAAVAAGLGVDVAWQFVVFVTVSVAMLVVVRPIAYRQLQRGPQVRMGIEALAGATAVVQERVDKDGGRIKLNGEIWSARALHPEHVYESGQQVDVIEIQGATALVD</sequence>
<evidence type="ECO:0000256" key="4">
    <source>
        <dbReference type="ARBA" id="ARBA00023136"/>
    </source>
</evidence>
<dbReference type="PANTHER" id="PTHR33507:SF3">
    <property type="entry name" value="INNER MEMBRANE PROTEIN YBBJ"/>
    <property type="match status" value="1"/>
</dbReference>
<keyword evidence="4 5" id="KW-0472">Membrane</keyword>
<feature type="transmembrane region" description="Helical" evidence="5">
    <location>
        <begin position="46"/>
        <end position="64"/>
    </location>
</feature>
<keyword evidence="3 5" id="KW-1133">Transmembrane helix</keyword>
<protein>
    <submittedName>
        <fullName evidence="7">NfeD family protein</fullName>
    </submittedName>
</protein>
<evidence type="ECO:0000256" key="1">
    <source>
        <dbReference type="ARBA" id="ARBA00004141"/>
    </source>
</evidence>
<comment type="caution">
    <text evidence="7">The sequence shown here is derived from an EMBL/GenBank/DDBJ whole genome shotgun (WGS) entry which is preliminary data.</text>
</comment>
<proteinExistence type="predicted"/>
<organism evidence="7 8">
    <name type="scientific">Kitasatospora nipponensis</name>
    <dbReference type="NCBI Taxonomy" id="258049"/>
    <lineage>
        <taxon>Bacteria</taxon>
        <taxon>Bacillati</taxon>
        <taxon>Actinomycetota</taxon>
        <taxon>Actinomycetes</taxon>
        <taxon>Kitasatosporales</taxon>
        <taxon>Streptomycetaceae</taxon>
        <taxon>Kitasatospora</taxon>
    </lineage>
</organism>
<accession>A0ABP4GV81</accession>
<dbReference type="SUPFAM" id="SSF141322">
    <property type="entry name" value="NfeD domain-like"/>
    <property type="match status" value="1"/>
</dbReference>
<feature type="domain" description="NfeD-like C-terminal" evidence="6">
    <location>
        <begin position="83"/>
        <end position="139"/>
    </location>
</feature>
<dbReference type="Pfam" id="PF01957">
    <property type="entry name" value="NfeD"/>
    <property type="match status" value="1"/>
</dbReference>
<dbReference type="EMBL" id="BAAALF010000048">
    <property type="protein sequence ID" value="GAA1239135.1"/>
    <property type="molecule type" value="Genomic_DNA"/>
</dbReference>
<comment type="subcellular location">
    <subcellularLocation>
        <location evidence="1">Membrane</location>
        <topology evidence="1">Multi-pass membrane protein</topology>
    </subcellularLocation>
</comment>
<evidence type="ECO:0000313" key="8">
    <source>
        <dbReference type="Proteomes" id="UP001500037"/>
    </source>
</evidence>
<dbReference type="InterPro" id="IPR052165">
    <property type="entry name" value="Membrane_assoc_protease"/>
</dbReference>
<evidence type="ECO:0000256" key="3">
    <source>
        <dbReference type="ARBA" id="ARBA00022989"/>
    </source>
</evidence>
<evidence type="ECO:0000256" key="5">
    <source>
        <dbReference type="SAM" id="Phobius"/>
    </source>
</evidence>
<dbReference type="Gene3D" id="2.40.50.140">
    <property type="entry name" value="Nucleic acid-binding proteins"/>
    <property type="match status" value="1"/>
</dbReference>
<dbReference type="PANTHER" id="PTHR33507">
    <property type="entry name" value="INNER MEMBRANE PROTEIN YBBJ"/>
    <property type="match status" value="1"/>
</dbReference>
<dbReference type="RefSeq" id="WP_344442267.1">
    <property type="nucleotide sequence ID" value="NZ_BAAALF010000048.1"/>
</dbReference>
<name>A0ABP4GV81_9ACTN</name>
<evidence type="ECO:0000256" key="2">
    <source>
        <dbReference type="ARBA" id="ARBA00022692"/>
    </source>
</evidence>
<keyword evidence="2 5" id="KW-0812">Transmembrane</keyword>
<dbReference type="Proteomes" id="UP001500037">
    <property type="component" value="Unassembled WGS sequence"/>
</dbReference>
<keyword evidence="8" id="KW-1185">Reference proteome</keyword>
<dbReference type="InterPro" id="IPR002810">
    <property type="entry name" value="NfeD-like_C"/>
</dbReference>
<reference evidence="8" key="1">
    <citation type="journal article" date="2019" name="Int. J. Syst. Evol. Microbiol.">
        <title>The Global Catalogue of Microorganisms (GCM) 10K type strain sequencing project: providing services to taxonomists for standard genome sequencing and annotation.</title>
        <authorList>
            <consortium name="The Broad Institute Genomics Platform"/>
            <consortium name="The Broad Institute Genome Sequencing Center for Infectious Disease"/>
            <person name="Wu L."/>
            <person name="Ma J."/>
        </authorList>
    </citation>
    <scope>NUCLEOTIDE SEQUENCE [LARGE SCALE GENOMIC DNA]</scope>
    <source>
        <strain evidence="8">JCM 13004</strain>
    </source>
</reference>
<gene>
    <name evidence="7" type="ORF">GCM10009665_32010</name>
</gene>
<evidence type="ECO:0000259" key="6">
    <source>
        <dbReference type="Pfam" id="PF01957"/>
    </source>
</evidence>